<keyword evidence="6 9" id="KW-0489">Methyltransferase</keyword>
<dbReference type="Gene3D" id="3.40.50.150">
    <property type="entry name" value="Vaccinia Virus protein VP39"/>
    <property type="match status" value="1"/>
</dbReference>
<dbReference type="HAMAP" id="MF_00812">
    <property type="entry name" value="Thiopur_methtran"/>
    <property type="match status" value="1"/>
</dbReference>
<sequence length="212" mass="22899">MDADFWHARWTANQIGFHEGKPNVHLEAHLDRLGLAAGARLFLPLCGKTRDIGWLLARGFRVAGAELSPLAVAQLFDELGVAPEIVPAGPLELHRAPSLDIFVGDIFTLSADRLGAVDAVYDRAALVALPAPMRRLYAAHLAAMTARAPQLLVCFTYDQTLAEGPPFSVAAEEVRALYGTAYRVDRLDTGPVPGGLRGKVPAQEDVWLLSRA</sequence>
<dbReference type="EC" id="2.1.1.67" evidence="4 9"/>
<organism evidence="10 11">
    <name type="scientific">Xanthobacter tagetidis</name>
    <dbReference type="NCBI Taxonomy" id="60216"/>
    <lineage>
        <taxon>Bacteria</taxon>
        <taxon>Pseudomonadati</taxon>
        <taxon>Pseudomonadota</taxon>
        <taxon>Alphaproteobacteria</taxon>
        <taxon>Hyphomicrobiales</taxon>
        <taxon>Xanthobacteraceae</taxon>
        <taxon>Xanthobacter</taxon>
    </lineage>
</organism>
<dbReference type="RefSeq" id="WP_121624421.1">
    <property type="nucleotide sequence ID" value="NZ_JACIIW010000003.1"/>
</dbReference>
<dbReference type="GO" id="GO:0008119">
    <property type="term" value="F:thiopurine S-methyltransferase activity"/>
    <property type="evidence" value="ECO:0007669"/>
    <property type="project" value="UniProtKB-UniRule"/>
</dbReference>
<evidence type="ECO:0000256" key="6">
    <source>
        <dbReference type="ARBA" id="ARBA00022603"/>
    </source>
</evidence>
<comment type="similarity">
    <text evidence="3 9">Belongs to the class I-like SAM-binding methyltransferase superfamily. TPMT family.</text>
</comment>
<proteinExistence type="inferred from homology"/>
<dbReference type="InterPro" id="IPR025835">
    <property type="entry name" value="Thiopurine_S-MeTrfase"/>
</dbReference>
<feature type="binding site" evidence="9">
    <location>
        <position position="45"/>
    </location>
    <ligand>
        <name>S-adenosyl-L-methionine</name>
        <dbReference type="ChEBI" id="CHEBI:59789"/>
    </ligand>
</feature>
<keyword evidence="7 9" id="KW-0808">Transferase</keyword>
<keyword evidence="8 9" id="KW-0949">S-adenosyl-L-methionine</keyword>
<dbReference type="PANTHER" id="PTHR10259">
    <property type="entry name" value="THIOPURINE S-METHYLTRANSFERASE"/>
    <property type="match status" value="1"/>
</dbReference>
<reference evidence="10 11" key="1">
    <citation type="submission" date="2018-10" db="EMBL/GenBank/DDBJ databases">
        <title>Xanthobacter tagetidis genome sequencing and assembly.</title>
        <authorList>
            <person name="Maclea K.S."/>
            <person name="Goen A.E."/>
            <person name="Fatima S.A."/>
        </authorList>
    </citation>
    <scope>NUCLEOTIDE SEQUENCE [LARGE SCALE GENOMIC DNA]</scope>
    <source>
        <strain evidence="10 11">ATCC 700314</strain>
    </source>
</reference>
<dbReference type="GO" id="GO:0032259">
    <property type="term" value="P:methylation"/>
    <property type="evidence" value="ECO:0007669"/>
    <property type="project" value="UniProtKB-KW"/>
</dbReference>
<dbReference type="AlphaFoldDB" id="A0A3L7A685"/>
<keyword evidence="11" id="KW-1185">Reference proteome</keyword>
<dbReference type="InterPro" id="IPR022474">
    <property type="entry name" value="Thiopur_S-MeTfrase_Se/Te_detox"/>
</dbReference>
<accession>A0A3L7A685</accession>
<feature type="binding site" evidence="9">
    <location>
        <position position="10"/>
    </location>
    <ligand>
        <name>S-adenosyl-L-methionine</name>
        <dbReference type="ChEBI" id="CHEBI:59789"/>
    </ligand>
</feature>
<protein>
    <recommendedName>
        <fullName evidence="4 9">Thiopurine S-methyltransferase</fullName>
        <ecNumber evidence="4 9">2.1.1.67</ecNumber>
    </recommendedName>
    <alternativeName>
        <fullName evidence="9">Thiopurine methyltransferase</fullName>
    </alternativeName>
</protein>
<evidence type="ECO:0000256" key="5">
    <source>
        <dbReference type="ARBA" id="ARBA00022490"/>
    </source>
</evidence>
<comment type="catalytic activity">
    <reaction evidence="1 9">
        <text>S-adenosyl-L-methionine + a thiopurine = S-adenosyl-L-homocysteine + a thiopurine S-methylether.</text>
        <dbReference type="EC" id="2.1.1.67"/>
    </reaction>
</comment>
<dbReference type="Pfam" id="PF05724">
    <property type="entry name" value="TPMT"/>
    <property type="match status" value="1"/>
</dbReference>
<gene>
    <name evidence="10" type="primary">tmpT</name>
    <name evidence="9" type="synonym">tpm</name>
    <name evidence="10" type="ORF">D9R14_16365</name>
</gene>
<dbReference type="InterPro" id="IPR029063">
    <property type="entry name" value="SAM-dependent_MTases_sf"/>
</dbReference>
<dbReference type="NCBIfam" id="TIGR03840">
    <property type="entry name" value="TMPT_Se_Te"/>
    <property type="match status" value="1"/>
</dbReference>
<dbReference type="EMBL" id="RCTF01000014">
    <property type="protein sequence ID" value="RLP75863.1"/>
    <property type="molecule type" value="Genomic_DNA"/>
</dbReference>
<dbReference type="GO" id="GO:0005737">
    <property type="term" value="C:cytoplasm"/>
    <property type="evidence" value="ECO:0007669"/>
    <property type="project" value="UniProtKB-SubCell"/>
</dbReference>
<evidence type="ECO:0000256" key="2">
    <source>
        <dbReference type="ARBA" id="ARBA00004496"/>
    </source>
</evidence>
<dbReference type="PANTHER" id="PTHR10259:SF11">
    <property type="entry name" value="THIOPURINE S-METHYLTRANSFERASE"/>
    <property type="match status" value="1"/>
</dbReference>
<evidence type="ECO:0000313" key="11">
    <source>
        <dbReference type="Proteomes" id="UP000269692"/>
    </source>
</evidence>
<evidence type="ECO:0000256" key="4">
    <source>
        <dbReference type="ARBA" id="ARBA00011905"/>
    </source>
</evidence>
<name>A0A3L7A685_9HYPH</name>
<dbReference type="OrthoDB" id="9778208at2"/>
<dbReference type="SUPFAM" id="SSF53335">
    <property type="entry name" value="S-adenosyl-L-methionine-dependent methyltransferases"/>
    <property type="match status" value="1"/>
</dbReference>
<dbReference type="GO" id="GO:0010038">
    <property type="term" value="P:response to metal ion"/>
    <property type="evidence" value="ECO:0007669"/>
    <property type="project" value="InterPro"/>
</dbReference>
<dbReference type="FunFam" id="3.40.50.150:FF:000101">
    <property type="entry name" value="Thiopurine S-methyltransferase"/>
    <property type="match status" value="1"/>
</dbReference>
<comment type="caution">
    <text evidence="10">The sequence shown here is derived from an EMBL/GenBank/DDBJ whole genome shotgun (WGS) entry which is preliminary data.</text>
</comment>
<evidence type="ECO:0000256" key="8">
    <source>
        <dbReference type="ARBA" id="ARBA00022691"/>
    </source>
</evidence>
<evidence type="ECO:0000313" key="10">
    <source>
        <dbReference type="EMBL" id="RLP75863.1"/>
    </source>
</evidence>
<feature type="binding site" evidence="9">
    <location>
        <position position="123"/>
    </location>
    <ligand>
        <name>S-adenosyl-L-methionine</name>
        <dbReference type="ChEBI" id="CHEBI:59789"/>
    </ligand>
</feature>
<keyword evidence="5 9" id="KW-0963">Cytoplasm</keyword>
<dbReference type="PIRSF" id="PIRSF023956">
    <property type="entry name" value="Thiopurine_S-methyltransferase"/>
    <property type="match status" value="1"/>
</dbReference>
<feature type="binding site" evidence="9">
    <location>
        <position position="66"/>
    </location>
    <ligand>
        <name>S-adenosyl-L-methionine</name>
        <dbReference type="ChEBI" id="CHEBI:59789"/>
    </ligand>
</feature>
<comment type="subcellular location">
    <subcellularLocation>
        <location evidence="2 9">Cytoplasm</location>
    </subcellularLocation>
</comment>
<dbReference type="PROSITE" id="PS51585">
    <property type="entry name" value="SAM_MT_TPMT"/>
    <property type="match status" value="1"/>
</dbReference>
<evidence type="ECO:0000256" key="3">
    <source>
        <dbReference type="ARBA" id="ARBA00008145"/>
    </source>
</evidence>
<evidence type="ECO:0000256" key="1">
    <source>
        <dbReference type="ARBA" id="ARBA00000903"/>
    </source>
</evidence>
<evidence type="ECO:0000256" key="7">
    <source>
        <dbReference type="ARBA" id="ARBA00022679"/>
    </source>
</evidence>
<evidence type="ECO:0000256" key="9">
    <source>
        <dbReference type="HAMAP-Rule" id="MF_00812"/>
    </source>
</evidence>
<dbReference type="Proteomes" id="UP000269692">
    <property type="component" value="Unassembled WGS sequence"/>
</dbReference>
<dbReference type="InterPro" id="IPR008854">
    <property type="entry name" value="TPMT"/>
</dbReference>